<dbReference type="InterPro" id="IPR036770">
    <property type="entry name" value="Ankyrin_rpt-contain_sf"/>
</dbReference>
<keyword evidence="1" id="KW-0040">ANK repeat</keyword>
<keyword evidence="4" id="KW-1185">Reference proteome</keyword>
<dbReference type="PROSITE" id="PS50088">
    <property type="entry name" value="ANK_REPEAT"/>
    <property type="match status" value="1"/>
</dbReference>
<feature type="repeat" description="ANK" evidence="1">
    <location>
        <begin position="464"/>
        <end position="496"/>
    </location>
</feature>
<evidence type="ECO:0000313" key="3">
    <source>
        <dbReference type="EMBL" id="GMI33398.1"/>
    </source>
</evidence>
<feature type="region of interest" description="Disordered" evidence="2">
    <location>
        <begin position="530"/>
        <end position="551"/>
    </location>
</feature>
<sequence>MKLVSFNAQKNINETVTNIDISIDNNSPHSQDITSLTTLTFHNTKGFEKNRSVFQSNTSYNIKPSSEADTKSFNNFFNYLKSRSKSVHISISPTLSLYLSPTPTPLCFCVVPPSPSPSASSSSPPATVPARVAALRKSTKAQIGFPSTAPSCQSNPHGWFYPPHRVILSHILSSSTSEVVELGSWLGKSTRFISDRAPNAVVYAVDIWSNEFSLADDHYHDATSSETGTGKSRLAQVDTNADILHNQNLYDTFLKTNWDYRLGHRKNGGNGGVVPVRTYTLAGLDLLKSYGVDPSVVYIDADHHYEPAYKDIEKTLQNFPKAVVVGDDWDYEPVRRAARELALKYNRHLYVEQGKCWSYLPHGTVHSDLQPSRDLYTDTIENQVSHQRIYDNVASIIMSKGPEDLAAVTRHINKTTPPLPRNLAGSGPAYKGRSLLMLCAIHNKPQTLDYLGTYFDINYRTKSKMETALHLAAYYGRGVMVKKLLSLGADSKLVNEYNETPVQAAGHSKVEGARECEGIIKGMEERIKGRGEKRCRDGEEEKGREEKRTKG</sequence>
<dbReference type="Proteomes" id="UP001165065">
    <property type="component" value="Unassembled WGS sequence"/>
</dbReference>
<dbReference type="InterPro" id="IPR002110">
    <property type="entry name" value="Ankyrin_rpt"/>
</dbReference>
<accession>A0A9W7G2P4</accession>
<dbReference type="InterPro" id="IPR029063">
    <property type="entry name" value="SAM-dependent_MTases_sf"/>
</dbReference>
<dbReference type="SUPFAM" id="SSF48403">
    <property type="entry name" value="Ankyrin repeat"/>
    <property type="match status" value="1"/>
</dbReference>
<dbReference type="OrthoDB" id="186626at2759"/>
<comment type="caution">
    <text evidence="3">The sequence shown here is derived from an EMBL/GenBank/DDBJ whole genome shotgun (WGS) entry which is preliminary data.</text>
</comment>
<protein>
    <submittedName>
        <fullName evidence="3">Uncharacterized protein</fullName>
    </submittedName>
</protein>
<proteinExistence type="predicted"/>
<dbReference type="Pfam" id="PF13857">
    <property type="entry name" value="Ank_5"/>
    <property type="match status" value="1"/>
</dbReference>
<evidence type="ECO:0000256" key="2">
    <source>
        <dbReference type="SAM" id="MobiDB-lite"/>
    </source>
</evidence>
<dbReference type="Gene3D" id="3.40.50.150">
    <property type="entry name" value="Vaccinia Virus protein VP39"/>
    <property type="match status" value="1"/>
</dbReference>
<name>A0A9W7G2P4_9STRA</name>
<evidence type="ECO:0000313" key="4">
    <source>
        <dbReference type="Proteomes" id="UP001165065"/>
    </source>
</evidence>
<dbReference type="Gene3D" id="1.25.40.20">
    <property type="entry name" value="Ankyrin repeat-containing domain"/>
    <property type="match status" value="1"/>
</dbReference>
<evidence type="ECO:0000256" key="1">
    <source>
        <dbReference type="PROSITE-ProRule" id="PRU00023"/>
    </source>
</evidence>
<gene>
    <name evidence="3" type="ORF">TrCOL_g5359</name>
</gene>
<dbReference type="Pfam" id="PF13578">
    <property type="entry name" value="Methyltransf_24"/>
    <property type="match status" value="1"/>
</dbReference>
<dbReference type="PROSITE" id="PS50297">
    <property type="entry name" value="ANK_REP_REGION"/>
    <property type="match status" value="1"/>
</dbReference>
<dbReference type="SMART" id="SM00248">
    <property type="entry name" value="ANK"/>
    <property type="match status" value="2"/>
</dbReference>
<dbReference type="EMBL" id="BRYA01000031">
    <property type="protein sequence ID" value="GMI33398.1"/>
    <property type="molecule type" value="Genomic_DNA"/>
</dbReference>
<organism evidence="3 4">
    <name type="scientific">Triparma columacea</name>
    <dbReference type="NCBI Taxonomy" id="722753"/>
    <lineage>
        <taxon>Eukaryota</taxon>
        <taxon>Sar</taxon>
        <taxon>Stramenopiles</taxon>
        <taxon>Ochrophyta</taxon>
        <taxon>Bolidophyceae</taxon>
        <taxon>Parmales</taxon>
        <taxon>Triparmaceae</taxon>
        <taxon>Triparma</taxon>
    </lineage>
</organism>
<dbReference type="SUPFAM" id="SSF53335">
    <property type="entry name" value="S-adenosyl-L-methionine-dependent methyltransferases"/>
    <property type="match status" value="1"/>
</dbReference>
<dbReference type="AlphaFoldDB" id="A0A9W7G2P4"/>
<reference evidence="4" key="1">
    <citation type="journal article" date="2023" name="Commun. Biol.">
        <title>Genome analysis of Parmales, the sister group of diatoms, reveals the evolutionary specialization of diatoms from phago-mixotrophs to photoautotrophs.</title>
        <authorList>
            <person name="Ban H."/>
            <person name="Sato S."/>
            <person name="Yoshikawa S."/>
            <person name="Yamada K."/>
            <person name="Nakamura Y."/>
            <person name="Ichinomiya M."/>
            <person name="Sato N."/>
            <person name="Blanc-Mathieu R."/>
            <person name="Endo H."/>
            <person name="Kuwata A."/>
            <person name="Ogata H."/>
        </authorList>
    </citation>
    <scope>NUCLEOTIDE SEQUENCE [LARGE SCALE GENOMIC DNA]</scope>
</reference>